<name>A0AAV5UVT1_9BILA</name>
<comment type="caution">
    <text evidence="1">The sequence shown here is derived from an EMBL/GenBank/DDBJ whole genome shotgun (WGS) entry which is preliminary data.</text>
</comment>
<protein>
    <submittedName>
        <fullName evidence="1">Uncharacterized protein</fullName>
    </submittedName>
</protein>
<proteinExistence type="predicted"/>
<reference evidence="1" key="1">
    <citation type="submission" date="2023-10" db="EMBL/GenBank/DDBJ databases">
        <title>Genome assembly of Pristionchus species.</title>
        <authorList>
            <person name="Yoshida K."/>
            <person name="Sommer R.J."/>
        </authorList>
    </citation>
    <scope>NUCLEOTIDE SEQUENCE</scope>
    <source>
        <strain evidence="1">RS5133</strain>
    </source>
</reference>
<evidence type="ECO:0000313" key="1">
    <source>
        <dbReference type="EMBL" id="GMT10328.1"/>
    </source>
</evidence>
<dbReference type="Proteomes" id="UP001432322">
    <property type="component" value="Unassembled WGS sequence"/>
</dbReference>
<dbReference type="EMBL" id="BTSY01000001">
    <property type="protein sequence ID" value="GMT10328.1"/>
    <property type="molecule type" value="Genomic_DNA"/>
</dbReference>
<dbReference type="AlphaFoldDB" id="A0AAV5UVT1"/>
<gene>
    <name evidence="1" type="ORF">PFISCL1PPCAC_1625</name>
</gene>
<accession>A0AAV5UVT1</accession>
<evidence type="ECO:0000313" key="2">
    <source>
        <dbReference type="Proteomes" id="UP001432322"/>
    </source>
</evidence>
<keyword evidence="2" id="KW-1185">Reference proteome</keyword>
<sequence length="166" mass="18914">MSCTRGYLNEDERKRRLKSITDAVSTNSRLVQLYKNGSSDVVSSFFSRDATYSNFNAFDRQSGTSVICIYRPSILPIEVMTKLCIFDDSIFRDCSSSSDRSLPSRSSFYPDRAADDLSRITIVLLLRPLDTQCRLPSFLAWFPIATSVLLQESRSLSLLQSYRIHQ</sequence>
<organism evidence="1 2">
    <name type="scientific">Pristionchus fissidentatus</name>
    <dbReference type="NCBI Taxonomy" id="1538716"/>
    <lineage>
        <taxon>Eukaryota</taxon>
        <taxon>Metazoa</taxon>
        <taxon>Ecdysozoa</taxon>
        <taxon>Nematoda</taxon>
        <taxon>Chromadorea</taxon>
        <taxon>Rhabditida</taxon>
        <taxon>Rhabditina</taxon>
        <taxon>Diplogasteromorpha</taxon>
        <taxon>Diplogasteroidea</taxon>
        <taxon>Neodiplogasteridae</taxon>
        <taxon>Pristionchus</taxon>
    </lineage>
</organism>